<dbReference type="PRINTS" id="PR00081">
    <property type="entry name" value="GDHRDH"/>
</dbReference>
<comment type="caution">
    <text evidence="1">The sequence shown here is derived from an EMBL/GenBank/DDBJ whole genome shotgun (WGS) entry which is preliminary data.</text>
</comment>
<dbReference type="GO" id="GO:0016491">
    <property type="term" value="F:oxidoreductase activity"/>
    <property type="evidence" value="ECO:0007669"/>
    <property type="project" value="TreeGrafter"/>
</dbReference>
<organism evidence="1">
    <name type="scientific">marine sediment metagenome</name>
    <dbReference type="NCBI Taxonomy" id="412755"/>
    <lineage>
        <taxon>unclassified sequences</taxon>
        <taxon>metagenomes</taxon>
        <taxon>ecological metagenomes</taxon>
    </lineage>
</organism>
<name>A0A0F9U4X1_9ZZZZ</name>
<protein>
    <recommendedName>
        <fullName evidence="2">Short-chain dehydrogenase/reductase SDR</fullName>
    </recommendedName>
</protein>
<reference evidence="1" key="1">
    <citation type="journal article" date="2015" name="Nature">
        <title>Complex archaea that bridge the gap between prokaryotes and eukaryotes.</title>
        <authorList>
            <person name="Spang A."/>
            <person name="Saw J.H."/>
            <person name="Jorgensen S.L."/>
            <person name="Zaremba-Niedzwiedzka K."/>
            <person name="Martijn J."/>
            <person name="Lind A.E."/>
            <person name="van Eijk R."/>
            <person name="Schleper C."/>
            <person name="Guy L."/>
            <person name="Ettema T.J."/>
        </authorList>
    </citation>
    <scope>NUCLEOTIDE SEQUENCE</scope>
</reference>
<dbReference type="SUPFAM" id="SSF51735">
    <property type="entry name" value="NAD(P)-binding Rossmann-fold domains"/>
    <property type="match status" value="1"/>
</dbReference>
<accession>A0A0F9U4X1</accession>
<dbReference type="InterPro" id="IPR051468">
    <property type="entry name" value="Fungal_SecMetab_SDRs"/>
</dbReference>
<dbReference type="AlphaFoldDB" id="A0A0F9U4X1"/>
<dbReference type="EMBL" id="LAZR01000848">
    <property type="protein sequence ID" value="KKN56326.1"/>
    <property type="molecule type" value="Genomic_DNA"/>
</dbReference>
<dbReference type="InterPro" id="IPR002347">
    <property type="entry name" value="SDR_fam"/>
</dbReference>
<dbReference type="Pfam" id="PF00106">
    <property type="entry name" value="adh_short"/>
    <property type="match status" value="1"/>
</dbReference>
<dbReference type="CDD" id="cd05325">
    <property type="entry name" value="carb_red_sniffer_like_SDR_c"/>
    <property type="match status" value="1"/>
</dbReference>
<sequence>MTRILVAGVSGAIGGAMVEALLDRDEESLVVGLCRDPSTLPEPLRSHSRVTLLAWDAEDDQSPGVIAQALEKTMSADNGIDTFIYAAGLLHDGPMFPEKRLEELQAKSMARAFAVNATGFALLVQALLPWFRHRGLKRIVAISAKVGSIEDNRLGGWYAYRSSKAALNMLVRTLSVELPRRCKPIACVSLHPGTTESALSDPFRQSLAQLQVHSAAETAGNLLTVVEGMTSEDNGRFLSWDGSELPW</sequence>
<dbReference type="GO" id="GO:0005737">
    <property type="term" value="C:cytoplasm"/>
    <property type="evidence" value="ECO:0007669"/>
    <property type="project" value="TreeGrafter"/>
</dbReference>
<evidence type="ECO:0000313" key="1">
    <source>
        <dbReference type="EMBL" id="KKN56326.1"/>
    </source>
</evidence>
<dbReference type="PANTHER" id="PTHR43544">
    <property type="entry name" value="SHORT-CHAIN DEHYDROGENASE/REDUCTASE"/>
    <property type="match status" value="1"/>
</dbReference>
<gene>
    <name evidence="1" type="ORF">LCGC14_0573300</name>
</gene>
<dbReference type="Gene3D" id="3.40.50.720">
    <property type="entry name" value="NAD(P)-binding Rossmann-like Domain"/>
    <property type="match status" value="1"/>
</dbReference>
<proteinExistence type="predicted"/>
<dbReference type="InterPro" id="IPR036291">
    <property type="entry name" value="NAD(P)-bd_dom_sf"/>
</dbReference>
<dbReference type="PANTHER" id="PTHR43544:SF12">
    <property type="entry name" value="NAD(P)-BINDING ROSSMANN-FOLD SUPERFAMILY PROTEIN"/>
    <property type="match status" value="1"/>
</dbReference>
<evidence type="ECO:0008006" key="2">
    <source>
        <dbReference type="Google" id="ProtNLM"/>
    </source>
</evidence>